<dbReference type="AlphaFoldDB" id="A0A242N2I2"/>
<evidence type="ECO:0000259" key="1">
    <source>
        <dbReference type="Pfam" id="PF13847"/>
    </source>
</evidence>
<feature type="domain" description="Methyltransferase" evidence="1">
    <location>
        <begin position="33"/>
        <end position="150"/>
    </location>
</feature>
<keyword evidence="2" id="KW-0489">Methyltransferase</keyword>
<dbReference type="GO" id="GO:0032259">
    <property type="term" value="P:methylation"/>
    <property type="evidence" value="ECO:0007669"/>
    <property type="project" value="UniProtKB-KW"/>
</dbReference>
<keyword evidence="2" id="KW-0808">Transferase</keyword>
<dbReference type="CDD" id="cd02440">
    <property type="entry name" value="AdoMet_MTases"/>
    <property type="match status" value="1"/>
</dbReference>
<reference evidence="2 3" key="1">
    <citation type="submission" date="2017-03" db="EMBL/GenBank/DDBJ databases">
        <title>Genome analysis of strain PAMC 26577.</title>
        <authorList>
            <person name="Oh H.-M."/>
            <person name="Yang J.-A."/>
        </authorList>
    </citation>
    <scope>NUCLEOTIDE SEQUENCE [LARGE SCALE GENOMIC DNA]</scope>
    <source>
        <strain evidence="2 3">PAMC 26577</strain>
    </source>
</reference>
<dbReference type="PANTHER" id="PTHR42912">
    <property type="entry name" value="METHYLTRANSFERASE"/>
    <property type="match status" value="1"/>
</dbReference>
<dbReference type="Gene3D" id="3.40.50.150">
    <property type="entry name" value="Vaccinia Virus protein VP39"/>
    <property type="match status" value="1"/>
</dbReference>
<dbReference type="InterPro" id="IPR025714">
    <property type="entry name" value="Methyltranfer_dom"/>
</dbReference>
<organism evidence="2 3">
    <name type="scientific">Caballeronia sordidicola</name>
    <name type="common">Burkholderia sordidicola</name>
    <dbReference type="NCBI Taxonomy" id="196367"/>
    <lineage>
        <taxon>Bacteria</taxon>
        <taxon>Pseudomonadati</taxon>
        <taxon>Pseudomonadota</taxon>
        <taxon>Betaproteobacteria</taxon>
        <taxon>Burkholderiales</taxon>
        <taxon>Burkholderiaceae</taxon>
        <taxon>Caballeronia</taxon>
    </lineage>
</organism>
<name>A0A242N2I2_CABSO</name>
<evidence type="ECO:0000313" key="2">
    <source>
        <dbReference type="EMBL" id="OTP77880.1"/>
    </source>
</evidence>
<evidence type="ECO:0000313" key="3">
    <source>
        <dbReference type="Proteomes" id="UP000195221"/>
    </source>
</evidence>
<dbReference type="Pfam" id="PF13847">
    <property type="entry name" value="Methyltransf_31"/>
    <property type="match status" value="1"/>
</dbReference>
<dbReference type="SUPFAM" id="SSF53335">
    <property type="entry name" value="S-adenosyl-L-methionine-dependent methyltransferases"/>
    <property type="match status" value="1"/>
</dbReference>
<sequence>MDADTFVARLDVMQALDSFRVYKQETFELMGLKPGMHIADIGCGPGDDLGKLALQVVPGGSAVGFDLSEAMLEEARRRHADVLSLSFRNAPANELGVPARSFDAVRADRVLIHVPRPQEALKEMIRVTRPGGRIVVSEPDMPGCWVASSDYVLTGRIMQSIAQSCVNPYLARDLYAMFHDAGLRDITFSMRSVSAFDPQSVNKILDFRSVLAGMHARKLFTDDEVTRWITEFEERGRTGRFVAGLPVMIVSGTTQD</sequence>
<dbReference type="Proteomes" id="UP000195221">
    <property type="component" value="Unassembled WGS sequence"/>
</dbReference>
<dbReference type="PANTHER" id="PTHR42912:SF93">
    <property type="entry name" value="N6-ADENOSINE-METHYLTRANSFERASE TMT1A"/>
    <property type="match status" value="1"/>
</dbReference>
<dbReference type="InterPro" id="IPR050508">
    <property type="entry name" value="Methyltransf_Superfamily"/>
</dbReference>
<protein>
    <submittedName>
        <fullName evidence="2">Methyltransferase type 11</fullName>
    </submittedName>
</protein>
<dbReference type="InterPro" id="IPR029063">
    <property type="entry name" value="SAM-dependent_MTases_sf"/>
</dbReference>
<dbReference type="GO" id="GO:0008168">
    <property type="term" value="F:methyltransferase activity"/>
    <property type="evidence" value="ECO:0007669"/>
    <property type="project" value="UniProtKB-KW"/>
</dbReference>
<proteinExistence type="predicted"/>
<dbReference type="EMBL" id="NBTZ01000027">
    <property type="protein sequence ID" value="OTP77880.1"/>
    <property type="molecule type" value="Genomic_DNA"/>
</dbReference>
<gene>
    <name evidence="2" type="ORF">PAMC26577_07100</name>
</gene>
<accession>A0A242N2I2</accession>
<comment type="caution">
    <text evidence="2">The sequence shown here is derived from an EMBL/GenBank/DDBJ whole genome shotgun (WGS) entry which is preliminary data.</text>
</comment>